<sequence length="704" mass="76497">MKRLALFAVCAIAATAAADEWHYLSGGRLSGISSVGSHVWAVGQDGLFFYSEDNGGCWRRVPRFTTRNLVDVEFWDQSFGLITAEGDIIYRTTDNGGTWDSTYVQYVGGRIRFITRHCIWVVINDRNLRSSDGGLTWSLKGRPYDNSWFTDSLNGWCSLMTLIYRTTDAGQHWSYVGEVPLPYSSGGVDCLGFTNQDTGVCAWRSSFNSGFHTYFVCGWSATTDGGASWDSLTGYTTRGVACDIGPEGRVCGVEERGWVVYEPPLCHRSGASQIEAFRDISAVRGERAWVCGDGGAIWSSSDSGISWDRAKPQSGATLRNVDFIDSLHGWAASALWPARTSDGGRYWVPASAGPPVSPVSDVLALDESAAFVAGAYSEYDPMNMWWYGHFALGLTTDAGDSWASINPIYFDYGASPIGSSRFARVDRHIWHPGVWTPDGNSLRSTDGGTTWLDMDTLGTRGYGEPFDISFFDMLNGWVIDSRSNIRRTTDGGDSWTIIATGIGVKRLKMTSLTTGWAISDSELFETTTGGMTWNGGVVHSGLQAIAFCDSLHGAIVGKKGLILRTSDGGQTWIWDGSKFTSDLYDVFVLDSTHAWAVGANGLVLGFGDWAIGVDEARGYEGLYNLAAGVAVRPNPCRGRVSIEFSRPLVRPMQATLVDVAGRVQQAIPAPSGVRSLELDLRATPSGVYFLRAGSGTAARLVIQR</sequence>
<name>A0A938BQT6_UNCW3</name>
<dbReference type="SUPFAM" id="SSF110296">
    <property type="entry name" value="Oligoxyloglucan reducing end-specific cellobiohydrolase"/>
    <property type="match status" value="3"/>
</dbReference>
<feature type="signal peptide" evidence="1">
    <location>
        <begin position="1"/>
        <end position="18"/>
    </location>
</feature>
<evidence type="ECO:0008006" key="4">
    <source>
        <dbReference type="Google" id="ProtNLM"/>
    </source>
</evidence>
<protein>
    <recommendedName>
        <fullName evidence="4">T9SS type A sorting domain-containing protein</fullName>
    </recommendedName>
</protein>
<evidence type="ECO:0000256" key="1">
    <source>
        <dbReference type="SAM" id="SignalP"/>
    </source>
</evidence>
<comment type="caution">
    <text evidence="2">The sequence shown here is derived from an EMBL/GenBank/DDBJ whole genome shotgun (WGS) entry which is preliminary data.</text>
</comment>
<keyword evidence="1" id="KW-0732">Signal</keyword>
<dbReference type="AlphaFoldDB" id="A0A938BQT6"/>
<proteinExistence type="predicted"/>
<evidence type="ECO:0000313" key="3">
    <source>
        <dbReference type="Proteomes" id="UP000779900"/>
    </source>
</evidence>
<dbReference type="EMBL" id="VGIR01000015">
    <property type="protein sequence ID" value="MBM3330960.1"/>
    <property type="molecule type" value="Genomic_DNA"/>
</dbReference>
<dbReference type="PANTHER" id="PTHR47199">
    <property type="entry name" value="PHOTOSYSTEM II STABILITY/ASSEMBLY FACTOR HCF136, CHLOROPLASTIC"/>
    <property type="match status" value="1"/>
</dbReference>
<gene>
    <name evidence="2" type="ORF">FJY68_03800</name>
</gene>
<dbReference type="InterPro" id="IPR015943">
    <property type="entry name" value="WD40/YVTN_repeat-like_dom_sf"/>
</dbReference>
<accession>A0A938BQT6</accession>
<feature type="chain" id="PRO_5037072683" description="T9SS type A sorting domain-containing protein" evidence="1">
    <location>
        <begin position="19"/>
        <end position="704"/>
    </location>
</feature>
<evidence type="ECO:0000313" key="2">
    <source>
        <dbReference type="EMBL" id="MBM3330960.1"/>
    </source>
</evidence>
<organism evidence="2 3">
    <name type="scientific">candidate division WOR-3 bacterium</name>
    <dbReference type="NCBI Taxonomy" id="2052148"/>
    <lineage>
        <taxon>Bacteria</taxon>
        <taxon>Bacteria division WOR-3</taxon>
    </lineage>
</organism>
<reference evidence="2" key="1">
    <citation type="submission" date="2019-03" db="EMBL/GenBank/DDBJ databases">
        <title>Lake Tanganyika Metagenome-Assembled Genomes (MAGs).</title>
        <authorList>
            <person name="Tran P."/>
        </authorList>
    </citation>
    <scope>NUCLEOTIDE SEQUENCE</scope>
    <source>
        <strain evidence="2">K_DeepCast_150m_m2_040</strain>
    </source>
</reference>
<dbReference type="Gene3D" id="2.130.10.10">
    <property type="entry name" value="YVTN repeat-like/Quinoprotein amine dehydrogenase"/>
    <property type="match status" value="2"/>
</dbReference>
<dbReference type="PANTHER" id="PTHR47199:SF2">
    <property type="entry name" value="PHOTOSYSTEM II STABILITY_ASSEMBLY FACTOR HCF136, CHLOROPLASTIC"/>
    <property type="match status" value="1"/>
</dbReference>
<dbReference type="Proteomes" id="UP000779900">
    <property type="component" value="Unassembled WGS sequence"/>
</dbReference>